<evidence type="ECO:0000313" key="2">
    <source>
        <dbReference type="EMBL" id="KAF7832106.1"/>
    </source>
</evidence>
<comment type="caution">
    <text evidence="2">The sequence shown here is derived from an EMBL/GenBank/DDBJ whole genome shotgun (WGS) entry which is preliminary data.</text>
</comment>
<name>A0A835C2L2_9FABA</name>
<dbReference type="Pfam" id="PF13966">
    <property type="entry name" value="zf-RVT"/>
    <property type="match status" value="1"/>
</dbReference>
<keyword evidence="3" id="KW-1185">Reference proteome</keyword>
<dbReference type="EMBL" id="JAAIUW010000005">
    <property type="protein sequence ID" value="KAF7832106.1"/>
    <property type="molecule type" value="Genomic_DNA"/>
</dbReference>
<dbReference type="InterPro" id="IPR026960">
    <property type="entry name" value="RVT-Znf"/>
</dbReference>
<dbReference type="Proteomes" id="UP000634136">
    <property type="component" value="Unassembled WGS sequence"/>
</dbReference>
<dbReference type="OrthoDB" id="1422427at2759"/>
<dbReference type="AlphaFoldDB" id="A0A835C2L2"/>
<protein>
    <submittedName>
        <fullName evidence="2">Putative ribonuclease H protein</fullName>
    </submittedName>
</protein>
<accession>A0A835C2L2</accession>
<feature type="domain" description="Reverse transcriptase zinc-binding" evidence="1">
    <location>
        <begin position="31"/>
        <end position="108"/>
    </location>
</feature>
<sequence>MWVADPKGVFSMKCCYRTLIRETWSAIELLQDTCVYPDSAFWKQLWKLPILPRYKNFMWRALLDILPTYAALCRRGVHVVDNGCIFCGNEVEDAFHYLVECSLLQVIWGSSMYDFSSSKFHNSSSYQKN</sequence>
<proteinExistence type="predicted"/>
<gene>
    <name evidence="2" type="ORF">G2W53_014439</name>
</gene>
<evidence type="ECO:0000259" key="1">
    <source>
        <dbReference type="Pfam" id="PF13966"/>
    </source>
</evidence>
<organism evidence="2 3">
    <name type="scientific">Senna tora</name>
    <dbReference type="NCBI Taxonomy" id="362788"/>
    <lineage>
        <taxon>Eukaryota</taxon>
        <taxon>Viridiplantae</taxon>
        <taxon>Streptophyta</taxon>
        <taxon>Embryophyta</taxon>
        <taxon>Tracheophyta</taxon>
        <taxon>Spermatophyta</taxon>
        <taxon>Magnoliopsida</taxon>
        <taxon>eudicotyledons</taxon>
        <taxon>Gunneridae</taxon>
        <taxon>Pentapetalae</taxon>
        <taxon>rosids</taxon>
        <taxon>fabids</taxon>
        <taxon>Fabales</taxon>
        <taxon>Fabaceae</taxon>
        <taxon>Caesalpinioideae</taxon>
        <taxon>Cassia clade</taxon>
        <taxon>Senna</taxon>
    </lineage>
</organism>
<reference evidence="2" key="1">
    <citation type="submission" date="2020-09" db="EMBL/GenBank/DDBJ databases">
        <title>Genome-Enabled Discovery of Anthraquinone Biosynthesis in Senna tora.</title>
        <authorList>
            <person name="Kang S.-H."/>
            <person name="Pandey R.P."/>
            <person name="Lee C.-M."/>
            <person name="Sim J.-S."/>
            <person name="Jeong J.-T."/>
            <person name="Choi B.-S."/>
            <person name="Jung M."/>
            <person name="Ginzburg D."/>
            <person name="Zhao K."/>
            <person name="Won S.Y."/>
            <person name="Oh T.-J."/>
            <person name="Yu Y."/>
            <person name="Kim N.-H."/>
            <person name="Lee O.R."/>
            <person name="Lee T.-H."/>
            <person name="Bashyal P."/>
            <person name="Kim T.-S."/>
            <person name="Lee W.-H."/>
            <person name="Kawkins C."/>
            <person name="Kim C.-K."/>
            <person name="Kim J.S."/>
            <person name="Ahn B.O."/>
            <person name="Rhee S.Y."/>
            <person name="Sohng J.K."/>
        </authorList>
    </citation>
    <scope>NUCLEOTIDE SEQUENCE</scope>
    <source>
        <tissue evidence="2">Leaf</tissue>
    </source>
</reference>
<evidence type="ECO:0000313" key="3">
    <source>
        <dbReference type="Proteomes" id="UP000634136"/>
    </source>
</evidence>